<dbReference type="Gene3D" id="3.40.50.150">
    <property type="entry name" value="Vaccinia Virus protein VP39"/>
    <property type="match status" value="1"/>
</dbReference>
<comment type="caution">
    <text evidence="2">The sequence shown here is derived from an EMBL/GenBank/DDBJ whole genome shotgun (WGS) entry which is preliminary data.</text>
</comment>
<evidence type="ECO:0000259" key="1">
    <source>
        <dbReference type="Pfam" id="PF13649"/>
    </source>
</evidence>
<dbReference type="Proteomes" id="UP000236023">
    <property type="component" value="Unassembled WGS sequence"/>
</dbReference>
<dbReference type="InterPro" id="IPR029063">
    <property type="entry name" value="SAM-dependent_MTases_sf"/>
</dbReference>
<sequence length="234" mass="25417">MRSDEIKAVFDQQAASYDERWARTAPIRNALHFLLEAVFAPLPAEARVLCIGAGTGEEILHLAQCRPGWTFTAVEPSGAMLQVLRDKATRAGIEQRCQFHEGYLETLPEQAPFDAATSLLVSQFILERDARIGFFRDIAARLGPGALLASSDLAADVTTPAYAALLETWLNMMTIAGIPAAGLEQMRAAYDRDVAILPPEQVASIIEAGGFACPVPFYQAGLIHAWHARRADAP</sequence>
<feature type="domain" description="Methyltransferase" evidence="1">
    <location>
        <begin position="48"/>
        <end position="145"/>
    </location>
</feature>
<reference evidence="2 3" key="1">
    <citation type="submission" date="2018-01" db="EMBL/GenBank/DDBJ databases">
        <title>Denitrification phenotypes of diverse strains of Pseudomonas stutzeri.</title>
        <authorList>
            <person name="Milligan D.A."/>
            <person name="Bergaust L."/>
            <person name="Bakken L.R."/>
            <person name="Frostegard A."/>
        </authorList>
    </citation>
    <scope>NUCLEOTIDE SEQUENCE [LARGE SCALE GENOMIC DNA]</scope>
    <source>
        <strain evidence="2 3">24a75</strain>
    </source>
</reference>
<dbReference type="CDD" id="cd02440">
    <property type="entry name" value="AdoMet_MTases"/>
    <property type="match status" value="1"/>
</dbReference>
<dbReference type="GO" id="GO:0008168">
    <property type="term" value="F:methyltransferase activity"/>
    <property type="evidence" value="ECO:0007669"/>
    <property type="project" value="UniProtKB-KW"/>
</dbReference>
<dbReference type="Pfam" id="PF13649">
    <property type="entry name" value="Methyltransf_25"/>
    <property type="match status" value="1"/>
</dbReference>
<keyword evidence="2" id="KW-0489">Methyltransferase</keyword>
<organism evidence="2 3">
    <name type="scientific">Stutzerimonas stutzeri</name>
    <name type="common">Pseudomonas stutzeri</name>
    <dbReference type="NCBI Taxonomy" id="316"/>
    <lineage>
        <taxon>Bacteria</taxon>
        <taxon>Pseudomonadati</taxon>
        <taxon>Pseudomonadota</taxon>
        <taxon>Gammaproteobacteria</taxon>
        <taxon>Pseudomonadales</taxon>
        <taxon>Pseudomonadaceae</taxon>
        <taxon>Stutzerimonas</taxon>
    </lineage>
</organism>
<dbReference type="InterPro" id="IPR041698">
    <property type="entry name" value="Methyltransf_25"/>
</dbReference>
<name>A0A2N8T733_STUST</name>
<evidence type="ECO:0000313" key="3">
    <source>
        <dbReference type="Proteomes" id="UP000236023"/>
    </source>
</evidence>
<dbReference type="EMBL" id="POUT01000002">
    <property type="protein sequence ID" value="PNG10549.1"/>
    <property type="molecule type" value="Genomic_DNA"/>
</dbReference>
<gene>
    <name evidence="2" type="ORF">CXK94_04895</name>
</gene>
<protein>
    <submittedName>
        <fullName evidence="2">Class I SAM-dependent methyltransferase</fullName>
    </submittedName>
</protein>
<dbReference type="RefSeq" id="WP_037041786.1">
    <property type="nucleotide sequence ID" value="NZ_JAMOHU010000001.1"/>
</dbReference>
<keyword evidence="2" id="KW-0808">Transferase</keyword>
<dbReference type="SUPFAM" id="SSF53335">
    <property type="entry name" value="S-adenosyl-L-methionine-dependent methyltransferases"/>
    <property type="match status" value="1"/>
</dbReference>
<accession>A0A2N8T733</accession>
<proteinExistence type="predicted"/>
<dbReference type="GO" id="GO:0032259">
    <property type="term" value="P:methylation"/>
    <property type="evidence" value="ECO:0007669"/>
    <property type="project" value="UniProtKB-KW"/>
</dbReference>
<evidence type="ECO:0000313" key="2">
    <source>
        <dbReference type="EMBL" id="PNG10549.1"/>
    </source>
</evidence>
<dbReference type="AlphaFoldDB" id="A0A2N8T733"/>